<evidence type="ECO:0000313" key="3">
    <source>
        <dbReference type="Proteomes" id="UP001597010"/>
    </source>
</evidence>
<comment type="caution">
    <text evidence="2">The sequence shown here is derived from an EMBL/GenBank/DDBJ whole genome shotgun (WGS) entry which is preliminary data.</text>
</comment>
<gene>
    <name evidence="2" type="ORF">ACFQZX_00110</name>
</gene>
<feature type="domain" description="NAD-dependent epimerase/dehydratase" evidence="1">
    <location>
        <begin position="4"/>
        <end position="168"/>
    </location>
</feature>
<dbReference type="SUPFAM" id="SSF51735">
    <property type="entry name" value="NAD(P)-binding Rossmann-fold domains"/>
    <property type="match status" value="1"/>
</dbReference>
<dbReference type="RefSeq" id="WP_377110704.1">
    <property type="nucleotide sequence ID" value="NZ_JBHTHZ010000001.1"/>
</dbReference>
<evidence type="ECO:0000313" key="2">
    <source>
        <dbReference type="EMBL" id="MFD0791993.1"/>
    </source>
</evidence>
<dbReference type="InterPro" id="IPR036291">
    <property type="entry name" value="NAD(P)-bd_dom_sf"/>
</dbReference>
<dbReference type="Pfam" id="PF01370">
    <property type="entry name" value="Epimerase"/>
    <property type="match status" value="1"/>
</dbReference>
<proteinExistence type="predicted"/>
<dbReference type="InterPro" id="IPR001509">
    <property type="entry name" value="Epimerase_deHydtase"/>
</dbReference>
<accession>A0ABW3ALV0</accession>
<dbReference type="EMBL" id="JBHTHZ010000001">
    <property type="protein sequence ID" value="MFD0791993.1"/>
    <property type="molecule type" value="Genomic_DNA"/>
</dbReference>
<organism evidence="2 3">
    <name type="scientific">Mucilaginibacter litoreus</name>
    <dbReference type="NCBI Taxonomy" id="1048221"/>
    <lineage>
        <taxon>Bacteria</taxon>
        <taxon>Pseudomonadati</taxon>
        <taxon>Bacteroidota</taxon>
        <taxon>Sphingobacteriia</taxon>
        <taxon>Sphingobacteriales</taxon>
        <taxon>Sphingobacteriaceae</taxon>
        <taxon>Mucilaginibacter</taxon>
    </lineage>
</organism>
<protein>
    <submittedName>
        <fullName evidence="2">NAD-dependent epimerase/dehydratase family protein</fullName>
    </submittedName>
</protein>
<sequence>MLKVLVTGGSGFIGTNLIDNLLRDKYQVLNLDIEPPANSHHLPQWKKVNILKYSEFEKAALKFSPDYIIHLAAVTDLDGKTIDYYHTNIQGTQNVIDISDKLSDLKKVIFTSSMYVCKPGSIPPDYNTYTPHTLYGRSKVEGELLVKAIKNPSYKWIIIRPTSIWGPWFKVPYIDFFNMVYQGKYFNFGKTCTKTYGYVGNTVFQIRLLMAADDIYNKTFYIGDKQPTPIADWANEISIDFGRGPVKRIPFRAIKIAALIGDMLSKAGVKFPLTSFRLNNMMTDNVFPLTDLYEVTGDGPYTRAQGTSETVKWLIEHKNYRLKSSKQLSA</sequence>
<dbReference type="Proteomes" id="UP001597010">
    <property type="component" value="Unassembled WGS sequence"/>
</dbReference>
<dbReference type="InterPro" id="IPR050177">
    <property type="entry name" value="Lipid_A_modif_metabolic_enz"/>
</dbReference>
<evidence type="ECO:0000259" key="1">
    <source>
        <dbReference type="Pfam" id="PF01370"/>
    </source>
</evidence>
<dbReference type="Gene3D" id="3.40.50.720">
    <property type="entry name" value="NAD(P)-binding Rossmann-like Domain"/>
    <property type="match status" value="1"/>
</dbReference>
<dbReference type="PANTHER" id="PTHR43245:SF13">
    <property type="entry name" value="UDP-D-APIOSE_UDP-D-XYLOSE SYNTHASE 2"/>
    <property type="match status" value="1"/>
</dbReference>
<keyword evidence="3" id="KW-1185">Reference proteome</keyword>
<name>A0ABW3ALV0_9SPHI</name>
<reference evidence="3" key="1">
    <citation type="journal article" date="2019" name="Int. J. Syst. Evol. Microbiol.">
        <title>The Global Catalogue of Microorganisms (GCM) 10K type strain sequencing project: providing services to taxonomists for standard genome sequencing and annotation.</title>
        <authorList>
            <consortium name="The Broad Institute Genomics Platform"/>
            <consortium name="The Broad Institute Genome Sequencing Center for Infectious Disease"/>
            <person name="Wu L."/>
            <person name="Ma J."/>
        </authorList>
    </citation>
    <scope>NUCLEOTIDE SEQUENCE [LARGE SCALE GENOMIC DNA]</scope>
    <source>
        <strain evidence="3">CCUG 61484</strain>
    </source>
</reference>
<dbReference type="PANTHER" id="PTHR43245">
    <property type="entry name" value="BIFUNCTIONAL POLYMYXIN RESISTANCE PROTEIN ARNA"/>
    <property type="match status" value="1"/>
</dbReference>